<evidence type="ECO:0000256" key="1">
    <source>
        <dbReference type="SAM" id="Phobius"/>
    </source>
</evidence>
<dbReference type="EMBL" id="UZAE01002057">
    <property type="protein sequence ID" value="VDN99347.1"/>
    <property type="molecule type" value="Genomic_DNA"/>
</dbReference>
<feature type="transmembrane region" description="Helical" evidence="1">
    <location>
        <begin position="95"/>
        <end position="111"/>
    </location>
</feature>
<dbReference type="InterPro" id="IPR050327">
    <property type="entry name" value="Proton-linked_MCT"/>
</dbReference>
<dbReference type="GO" id="GO:0008028">
    <property type="term" value="F:monocarboxylic acid transmembrane transporter activity"/>
    <property type="evidence" value="ECO:0007669"/>
    <property type="project" value="TreeGrafter"/>
</dbReference>
<feature type="transmembrane region" description="Helical" evidence="1">
    <location>
        <begin position="12"/>
        <end position="35"/>
    </location>
</feature>
<dbReference type="OrthoDB" id="6509908at2759"/>
<accession>A0A0R3T8V1</accession>
<dbReference type="Proteomes" id="UP000278807">
    <property type="component" value="Unassembled WGS sequence"/>
</dbReference>
<evidence type="ECO:0000313" key="2">
    <source>
        <dbReference type="EMBL" id="VDN99347.1"/>
    </source>
</evidence>
<feature type="transmembrane region" description="Helical" evidence="1">
    <location>
        <begin position="117"/>
        <end position="134"/>
    </location>
</feature>
<evidence type="ECO:0000313" key="3">
    <source>
        <dbReference type="Proteomes" id="UP000278807"/>
    </source>
</evidence>
<keyword evidence="1" id="KW-0472">Membrane</keyword>
<dbReference type="WBParaSite" id="HNAJ_0000349001-mRNA-1">
    <property type="protein sequence ID" value="HNAJ_0000349001-mRNA-1"/>
    <property type="gene ID" value="HNAJ_0000349001"/>
</dbReference>
<organism evidence="4">
    <name type="scientific">Rodentolepis nana</name>
    <name type="common">Dwarf tapeworm</name>
    <name type="synonym">Hymenolepis nana</name>
    <dbReference type="NCBI Taxonomy" id="102285"/>
    <lineage>
        <taxon>Eukaryota</taxon>
        <taxon>Metazoa</taxon>
        <taxon>Spiralia</taxon>
        <taxon>Lophotrochozoa</taxon>
        <taxon>Platyhelminthes</taxon>
        <taxon>Cestoda</taxon>
        <taxon>Eucestoda</taxon>
        <taxon>Cyclophyllidea</taxon>
        <taxon>Hymenolepididae</taxon>
        <taxon>Rodentolepis</taxon>
    </lineage>
</organism>
<dbReference type="PANTHER" id="PTHR11360:SF284">
    <property type="entry name" value="EG:103B4.3 PROTEIN-RELATED"/>
    <property type="match status" value="1"/>
</dbReference>
<feature type="transmembrane region" description="Helical" evidence="1">
    <location>
        <begin position="47"/>
        <end position="65"/>
    </location>
</feature>
<name>A0A0R3T8V1_RODNA</name>
<keyword evidence="1" id="KW-1133">Transmembrane helix</keyword>
<sequence>MTTVIVDSQRAWGTVVGGFIANFILGGLAKSYGIIMEAFQDEFDAPAAIFTLTGGVIYMLMFILYLGHFELAQLLCHCVVALPNHFVVQRIGDRAVVMIGGVCACISLLVASFAPTVTVWAIAIGGGVALGLAYI</sequence>
<gene>
    <name evidence="2" type="ORF">HNAJ_LOCUS3488</name>
</gene>
<reference evidence="4" key="1">
    <citation type="submission" date="2017-02" db="UniProtKB">
        <authorList>
            <consortium name="WormBaseParasite"/>
        </authorList>
    </citation>
    <scope>IDENTIFICATION</scope>
</reference>
<keyword evidence="3" id="KW-1185">Reference proteome</keyword>
<dbReference type="PANTHER" id="PTHR11360">
    <property type="entry name" value="MONOCARBOXYLATE TRANSPORTER"/>
    <property type="match status" value="1"/>
</dbReference>
<protein>
    <submittedName>
        <fullName evidence="4">Azaleucine resistance protein AzlC</fullName>
    </submittedName>
</protein>
<proteinExistence type="predicted"/>
<reference evidence="2 3" key="2">
    <citation type="submission" date="2018-11" db="EMBL/GenBank/DDBJ databases">
        <authorList>
            <consortium name="Pathogen Informatics"/>
        </authorList>
    </citation>
    <scope>NUCLEOTIDE SEQUENCE [LARGE SCALE GENOMIC DNA]</scope>
</reference>
<keyword evidence="1" id="KW-0812">Transmembrane</keyword>
<dbReference type="AlphaFoldDB" id="A0A0R3T8V1"/>
<evidence type="ECO:0000313" key="4">
    <source>
        <dbReference type="WBParaSite" id="HNAJ_0000349001-mRNA-1"/>
    </source>
</evidence>